<gene>
    <name evidence="3 4" type="primary">rpsF</name>
    <name evidence="4" type="ORF">COX81_03355</name>
</gene>
<comment type="similarity">
    <text evidence="1 3">Belongs to the bacterial ribosomal protein bS6 family.</text>
</comment>
<dbReference type="HAMAP" id="MF_00360">
    <property type="entry name" value="Ribosomal_bS6"/>
    <property type="match status" value="1"/>
</dbReference>
<dbReference type="PANTHER" id="PTHR21011:SF1">
    <property type="entry name" value="SMALL RIBOSOMAL SUBUNIT PROTEIN BS6M"/>
    <property type="match status" value="1"/>
</dbReference>
<evidence type="ECO:0000313" key="4">
    <source>
        <dbReference type="EMBL" id="PIZ94512.1"/>
    </source>
</evidence>
<dbReference type="PANTHER" id="PTHR21011">
    <property type="entry name" value="MITOCHONDRIAL 28S RIBOSOMAL PROTEIN S6"/>
    <property type="match status" value="1"/>
</dbReference>
<sequence>MKNYELLCILPGTMTDEEVMAQVEDTKKLIEEKGGTAVTHQDKGKSRLAYPIRLIRYGYFHLIQFQAEPEVIAPLRVLLNINRDLLRSVITVYNPVLRAERDKQFTGRIKTITTFSSIHDRPVQPLGGQSFEVPGMKDKPMVEPTFIKEETEKISEEPVSVVIEEVEAEVEDKKILEPVKEEIKMVDIDKKLDELLEQDLDNI</sequence>
<dbReference type="InterPro" id="IPR035980">
    <property type="entry name" value="Ribosomal_bS6_sf"/>
</dbReference>
<dbReference type="GO" id="GO:0006412">
    <property type="term" value="P:translation"/>
    <property type="evidence" value="ECO:0007669"/>
    <property type="project" value="UniProtKB-UniRule"/>
</dbReference>
<dbReference type="GO" id="GO:0005737">
    <property type="term" value="C:cytoplasm"/>
    <property type="evidence" value="ECO:0007669"/>
    <property type="project" value="UniProtKB-ARBA"/>
</dbReference>
<dbReference type="GO" id="GO:0005840">
    <property type="term" value="C:ribosome"/>
    <property type="evidence" value="ECO:0007669"/>
    <property type="project" value="UniProtKB-KW"/>
</dbReference>
<dbReference type="GO" id="GO:0003735">
    <property type="term" value="F:structural constituent of ribosome"/>
    <property type="evidence" value="ECO:0007669"/>
    <property type="project" value="InterPro"/>
</dbReference>
<reference evidence="5" key="1">
    <citation type="submission" date="2017-09" db="EMBL/GenBank/DDBJ databases">
        <title>Depth-based differentiation of microbial function through sediment-hosted aquifers and enrichment of novel symbionts in the deep terrestrial subsurface.</title>
        <authorList>
            <person name="Probst A.J."/>
            <person name="Ladd B."/>
            <person name="Jarett J.K."/>
            <person name="Geller-Mcgrath D.E."/>
            <person name="Sieber C.M.K."/>
            <person name="Emerson J.B."/>
            <person name="Anantharaman K."/>
            <person name="Thomas B.C."/>
            <person name="Malmstrom R."/>
            <person name="Stieglmeier M."/>
            <person name="Klingl A."/>
            <person name="Woyke T."/>
            <person name="Ryan C.M."/>
            <person name="Banfield J.F."/>
        </authorList>
    </citation>
    <scope>NUCLEOTIDE SEQUENCE [LARGE SCALE GENOMIC DNA]</scope>
</reference>
<name>A0A2M7V722_9BACT</name>
<dbReference type="SUPFAM" id="SSF54995">
    <property type="entry name" value="Ribosomal protein S6"/>
    <property type="match status" value="1"/>
</dbReference>
<keyword evidence="3" id="KW-0687">Ribonucleoprotein</keyword>
<comment type="function">
    <text evidence="3">Binds together with bS18 to 16S ribosomal RNA.</text>
</comment>
<keyword evidence="3" id="KW-0699">rRNA-binding</keyword>
<dbReference type="InterPro" id="IPR020814">
    <property type="entry name" value="Ribosomal_S6_plastid/chlpt"/>
</dbReference>
<dbReference type="CDD" id="cd00473">
    <property type="entry name" value="bS6"/>
    <property type="match status" value="1"/>
</dbReference>
<dbReference type="InterPro" id="IPR000529">
    <property type="entry name" value="Ribosomal_bS6"/>
</dbReference>
<dbReference type="Pfam" id="PF01250">
    <property type="entry name" value="Ribosomal_S6"/>
    <property type="match status" value="1"/>
</dbReference>
<keyword evidence="3 4" id="KW-0689">Ribosomal protein</keyword>
<evidence type="ECO:0000256" key="1">
    <source>
        <dbReference type="ARBA" id="ARBA00009512"/>
    </source>
</evidence>
<evidence type="ECO:0000256" key="2">
    <source>
        <dbReference type="ARBA" id="ARBA00035294"/>
    </source>
</evidence>
<dbReference type="GO" id="GO:1990904">
    <property type="term" value="C:ribonucleoprotein complex"/>
    <property type="evidence" value="ECO:0007669"/>
    <property type="project" value="UniProtKB-KW"/>
</dbReference>
<evidence type="ECO:0000256" key="3">
    <source>
        <dbReference type="HAMAP-Rule" id="MF_00360"/>
    </source>
</evidence>
<dbReference type="Gene3D" id="3.30.70.60">
    <property type="match status" value="1"/>
</dbReference>
<keyword evidence="3" id="KW-0694">RNA-binding</keyword>
<dbReference type="NCBIfam" id="TIGR00166">
    <property type="entry name" value="S6"/>
    <property type="match status" value="1"/>
</dbReference>
<accession>A0A2M7V722</accession>
<dbReference type="GO" id="GO:0070181">
    <property type="term" value="F:small ribosomal subunit rRNA binding"/>
    <property type="evidence" value="ECO:0007669"/>
    <property type="project" value="TreeGrafter"/>
</dbReference>
<dbReference type="AlphaFoldDB" id="A0A2M7V722"/>
<dbReference type="EMBL" id="PFPK01000040">
    <property type="protein sequence ID" value="PIZ94512.1"/>
    <property type="molecule type" value="Genomic_DNA"/>
</dbReference>
<dbReference type="Proteomes" id="UP000228568">
    <property type="component" value="Unassembled WGS sequence"/>
</dbReference>
<organism evidence="4 5">
    <name type="scientific">Candidatus Magasanikbacteria bacterium CG_4_10_14_0_2_um_filter_37_12</name>
    <dbReference type="NCBI Taxonomy" id="1974637"/>
    <lineage>
        <taxon>Bacteria</taxon>
        <taxon>Candidatus Magasanikiibacteriota</taxon>
    </lineage>
</organism>
<dbReference type="InterPro" id="IPR014717">
    <property type="entry name" value="Transl_elong_EF1B/ribsomal_bS6"/>
</dbReference>
<comment type="caution">
    <text evidence="4">The sequence shown here is derived from an EMBL/GenBank/DDBJ whole genome shotgun (WGS) entry which is preliminary data.</text>
</comment>
<evidence type="ECO:0000313" key="5">
    <source>
        <dbReference type="Proteomes" id="UP000228568"/>
    </source>
</evidence>
<proteinExistence type="inferred from homology"/>
<protein>
    <recommendedName>
        <fullName evidence="2 3">Small ribosomal subunit protein bS6</fullName>
    </recommendedName>
</protein>